<dbReference type="AlphaFoldDB" id="A0ABD1E2R2"/>
<proteinExistence type="predicted"/>
<evidence type="ECO:0000313" key="1">
    <source>
        <dbReference type="EMBL" id="KAL1488237.1"/>
    </source>
</evidence>
<dbReference type="Proteomes" id="UP001566132">
    <property type="component" value="Unassembled WGS sequence"/>
</dbReference>
<sequence length="135" mass="15628">MNEHNKDDDMCSHDQNYEVAQKICTSNYRNNTKKKVVKKSVIKKKQGGKEEIIQIFSIEEEGKEPQIPITTVERGFSEPKVIIEEPQRHTRSASYFSPWLCLIIPANQQALCCYSDVQCGQNWSVLTEKTYFPIK</sequence>
<keyword evidence="2" id="KW-1185">Reference proteome</keyword>
<accession>A0ABD1E2R2</accession>
<protein>
    <submittedName>
        <fullName evidence="1">Uncharacterized protein</fullName>
    </submittedName>
</protein>
<gene>
    <name evidence="1" type="ORF">ABEB36_015192</name>
</gene>
<comment type="caution">
    <text evidence="1">The sequence shown here is derived from an EMBL/GenBank/DDBJ whole genome shotgun (WGS) entry which is preliminary data.</text>
</comment>
<name>A0ABD1E2R2_HYPHA</name>
<reference evidence="1 2" key="1">
    <citation type="submission" date="2024-05" db="EMBL/GenBank/DDBJ databases">
        <title>Genetic variation in Jamaican populations of the coffee berry borer (Hypothenemus hampei).</title>
        <authorList>
            <person name="Errbii M."/>
            <person name="Myrie A."/>
        </authorList>
    </citation>
    <scope>NUCLEOTIDE SEQUENCE [LARGE SCALE GENOMIC DNA]</scope>
    <source>
        <strain evidence="1">JA-Hopewell-2020-01-JO</strain>
        <tissue evidence="1">Whole body</tissue>
    </source>
</reference>
<organism evidence="1 2">
    <name type="scientific">Hypothenemus hampei</name>
    <name type="common">Coffee berry borer</name>
    <dbReference type="NCBI Taxonomy" id="57062"/>
    <lineage>
        <taxon>Eukaryota</taxon>
        <taxon>Metazoa</taxon>
        <taxon>Ecdysozoa</taxon>
        <taxon>Arthropoda</taxon>
        <taxon>Hexapoda</taxon>
        <taxon>Insecta</taxon>
        <taxon>Pterygota</taxon>
        <taxon>Neoptera</taxon>
        <taxon>Endopterygota</taxon>
        <taxon>Coleoptera</taxon>
        <taxon>Polyphaga</taxon>
        <taxon>Cucujiformia</taxon>
        <taxon>Curculionidae</taxon>
        <taxon>Scolytinae</taxon>
        <taxon>Hypothenemus</taxon>
    </lineage>
</organism>
<dbReference type="EMBL" id="JBDJPC010000015">
    <property type="protein sequence ID" value="KAL1488237.1"/>
    <property type="molecule type" value="Genomic_DNA"/>
</dbReference>
<evidence type="ECO:0000313" key="2">
    <source>
        <dbReference type="Proteomes" id="UP001566132"/>
    </source>
</evidence>